<keyword evidence="2" id="KW-1185">Reference proteome</keyword>
<dbReference type="InterPro" id="IPR014951">
    <property type="entry name" value="DUF1822"/>
</dbReference>
<reference evidence="2" key="1">
    <citation type="journal article" date="2021" name="Science">
        <title>Hunting the eagle killer: A cyanobacterial neurotoxin causes vacuolar myelinopathy.</title>
        <authorList>
            <person name="Breinlinger S."/>
            <person name="Phillips T.J."/>
            <person name="Haram B.N."/>
            <person name="Mares J."/>
            <person name="Martinez Yerena J.A."/>
            <person name="Hrouzek P."/>
            <person name="Sobotka R."/>
            <person name="Henderson W.M."/>
            <person name="Schmieder P."/>
            <person name="Williams S.M."/>
            <person name="Lauderdale J.D."/>
            <person name="Wilde H.D."/>
            <person name="Gerrin W."/>
            <person name="Kust A."/>
            <person name="Washington J.W."/>
            <person name="Wagner C."/>
            <person name="Geier B."/>
            <person name="Liebeke M."/>
            <person name="Enke H."/>
            <person name="Niedermeyer T.H.J."/>
            <person name="Wilde S.B."/>
        </authorList>
    </citation>
    <scope>NUCLEOTIDE SEQUENCE [LARGE SCALE GENOMIC DNA]</scope>
    <source>
        <strain evidence="2">Thurmond2011</strain>
    </source>
</reference>
<dbReference type="EMBL" id="JAALHA020000001">
    <property type="protein sequence ID" value="MDR9893956.1"/>
    <property type="molecule type" value="Genomic_DNA"/>
</dbReference>
<dbReference type="Pfam" id="PF08852">
    <property type="entry name" value="DUF1822"/>
    <property type="match status" value="1"/>
</dbReference>
<evidence type="ECO:0000313" key="2">
    <source>
        <dbReference type="Proteomes" id="UP000667802"/>
    </source>
</evidence>
<gene>
    <name evidence="1" type="ORF">G7B40_005130</name>
</gene>
<sequence length="168" mass="18496">MKKFIGKIVAGFALVAVVFFGFANTEAIAAIAIYDTRPDVAPITEDQTLTTRTQILLANNEEGTKRAKLIDTGVQLGDLTVALLVNILEEDEGRLHVLAQLHPTDGETYLPPNIRITLLTKAKKILQEVTSRTQDNYIQLKPFKGEVGKAFSIKVSLGDIDVVEEYEL</sequence>
<accession>A0AAP5I3C5</accession>
<comment type="caution">
    <text evidence="1">The sequence shown here is derived from an EMBL/GenBank/DDBJ whole genome shotgun (WGS) entry which is preliminary data.</text>
</comment>
<dbReference type="AlphaFoldDB" id="A0AAP5I3C5"/>
<protein>
    <submittedName>
        <fullName evidence="1">DUF1822 family protein</fullName>
    </submittedName>
</protein>
<dbReference type="Proteomes" id="UP000667802">
    <property type="component" value="Unassembled WGS sequence"/>
</dbReference>
<name>A0AAP5I3C5_9CYAN</name>
<evidence type="ECO:0000313" key="1">
    <source>
        <dbReference type="EMBL" id="MDR9893956.1"/>
    </source>
</evidence>
<dbReference type="RefSeq" id="WP_208339621.1">
    <property type="nucleotide sequence ID" value="NZ_CAWQFN010000556.1"/>
</dbReference>
<proteinExistence type="predicted"/>
<organism evidence="1 2">
    <name type="scientific">Aetokthonos hydrillicola Thurmond2011</name>
    <dbReference type="NCBI Taxonomy" id="2712845"/>
    <lineage>
        <taxon>Bacteria</taxon>
        <taxon>Bacillati</taxon>
        <taxon>Cyanobacteriota</taxon>
        <taxon>Cyanophyceae</taxon>
        <taxon>Nostocales</taxon>
        <taxon>Hapalosiphonaceae</taxon>
        <taxon>Aetokthonos</taxon>
    </lineage>
</organism>